<dbReference type="Gene3D" id="3.40.50.720">
    <property type="entry name" value="NAD(P)-binding Rossmann-like Domain"/>
    <property type="match status" value="1"/>
</dbReference>
<comment type="function">
    <text evidence="4">Putative oxidoreductase.</text>
</comment>
<evidence type="ECO:0000313" key="5">
    <source>
        <dbReference type="EMBL" id="KAF9758274.1"/>
    </source>
</evidence>
<dbReference type="InterPro" id="IPR020904">
    <property type="entry name" value="Sc_DH/Rdtase_CS"/>
</dbReference>
<evidence type="ECO:0000256" key="3">
    <source>
        <dbReference type="ARBA" id="ARBA00023002"/>
    </source>
</evidence>
<evidence type="ECO:0000256" key="2">
    <source>
        <dbReference type="ARBA" id="ARBA00022857"/>
    </source>
</evidence>
<dbReference type="InterPro" id="IPR036291">
    <property type="entry name" value="NAD(P)-bd_dom_sf"/>
</dbReference>
<sequence>MTREKKTIIITGASSGLGAALAVQYSRDGHRLFLLARSKERLDAVAKICAANGAEANILVVDVTDSTQMEKQLNEITYQYSIDIVIACAGVSAGTLDGPEAASQVRKIFATNINGVINTVLPVIPHMIEKRSGNIVIVSSMAGFLGLSSAPSYSASKGAVRLFSEALRGYLRVWGIYVTTVIPGYIKTPMTSVNNFPMPFMTTAEEEAEKIINSVAKNIEVIAFPFGMQFCIKLLTMLPSWLITFINSKLPGKPAFEKNNEF</sequence>
<name>A0A9P6KXG8_9MICR</name>
<keyword evidence="6" id="KW-1185">Reference proteome</keyword>
<accession>A0A9P6KXG8</accession>
<dbReference type="EMBL" id="SBJO01000638">
    <property type="protein sequence ID" value="KAF9758274.1"/>
    <property type="molecule type" value="Genomic_DNA"/>
</dbReference>
<dbReference type="PANTHER" id="PTHR44196">
    <property type="entry name" value="DEHYDROGENASE/REDUCTASE SDR FAMILY MEMBER 7B"/>
    <property type="match status" value="1"/>
</dbReference>
<reference evidence="5 6" key="1">
    <citation type="journal article" date="2020" name="Genome Biol. Evol.">
        <title>Comparative genomics of strictly vertically transmitted, feminizing microsporidia endosymbionts of amphipod crustaceans.</title>
        <authorList>
            <person name="Cormier A."/>
            <person name="Chebbi M.A."/>
            <person name="Giraud I."/>
            <person name="Wattier R."/>
            <person name="Teixeira M."/>
            <person name="Gilbert C."/>
            <person name="Rigaud T."/>
            <person name="Cordaux R."/>
        </authorList>
    </citation>
    <scope>NUCLEOTIDE SEQUENCE [LARGE SCALE GENOMIC DNA]</scope>
    <source>
        <strain evidence="5 6">Ou3-Ou53</strain>
    </source>
</reference>
<evidence type="ECO:0000313" key="6">
    <source>
        <dbReference type="Proteomes" id="UP000740883"/>
    </source>
</evidence>
<dbReference type="PANTHER" id="PTHR44196:SF1">
    <property type="entry name" value="DEHYDROGENASE_REDUCTASE SDR FAMILY MEMBER 7B"/>
    <property type="match status" value="1"/>
</dbReference>
<dbReference type="OrthoDB" id="6251714at2759"/>
<dbReference type="Proteomes" id="UP000740883">
    <property type="component" value="Unassembled WGS sequence"/>
</dbReference>
<protein>
    <submittedName>
        <fullName evidence="5">Uncharacterized protein</fullName>
    </submittedName>
</protein>
<dbReference type="PRINTS" id="PR00081">
    <property type="entry name" value="GDHRDH"/>
</dbReference>
<evidence type="ECO:0000256" key="4">
    <source>
        <dbReference type="ARBA" id="ARBA00037096"/>
    </source>
</evidence>
<gene>
    <name evidence="5" type="ORF">NGRA_3173</name>
</gene>
<comment type="caution">
    <text evidence="5">The sequence shown here is derived from an EMBL/GenBank/DDBJ whole genome shotgun (WGS) entry which is preliminary data.</text>
</comment>
<proteinExistence type="inferred from homology"/>
<comment type="similarity">
    <text evidence="1">Belongs to the short-chain dehydrogenases/reductases (SDR) family.</text>
</comment>
<dbReference type="Pfam" id="PF00106">
    <property type="entry name" value="adh_short"/>
    <property type="match status" value="1"/>
</dbReference>
<dbReference type="GO" id="GO:0016491">
    <property type="term" value="F:oxidoreductase activity"/>
    <property type="evidence" value="ECO:0007669"/>
    <property type="project" value="UniProtKB-KW"/>
</dbReference>
<dbReference type="AlphaFoldDB" id="A0A9P6KXG8"/>
<evidence type="ECO:0000256" key="1">
    <source>
        <dbReference type="ARBA" id="ARBA00006484"/>
    </source>
</evidence>
<organism evidence="5 6">
    <name type="scientific">Nosema granulosis</name>
    <dbReference type="NCBI Taxonomy" id="83296"/>
    <lineage>
        <taxon>Eukaryota</taxon>
        <taxon>Fungi</taxon>
        <taxon>Fungi incertae sedis</taxon>
        <taxon>Microsporidia</taxon>
        <taxon>Nosematidae</taxon>
        <taxon>Nosema</taxon>
    </lineage>
</organism>
<keyword evidence="3" id="KW-0560">Oxidoreductase</keyword>
<dbReference type="GO" id="GO:0016020">
    <property type="term" value="C:membrane"/>
    <property type="evidence" value="ECO:0007669"/>
    <property type="project" value="TreeGrafter"/>
</dbReference>
<dbReference type="PROSITE" id="PS00061">
    <property type="entry name" value="ADH_SHORT"/>
    <property type="match status" value="1"/>
</dbReference>
<keyword evidence="2" id="KW-0521">NADP</keyword>
<dbReference type="SUPFAM" id="SSF51735">
    <property type="entry name" value="NAD(P)-binding Rossmann-fold domains"/>
    <property type="match status" value="1"/>
</dbReference>
<dbReference type="InterPro" id="IPR002347">
    <property type="entry name" value="SDR_fam"/>
</dbReference>